<dbReference type="GO" id="GO:0005506">
    <property type="term" value="F:iron ion binding"/>
    <property type="evidence" value="ECO:0007669"/>
    <property type="project" value="InterPro"/>
</dbReference>
<gene>
    <name evidence="6" type="ORF">ElyMa_006052700</name>
</gene>
<keyword evidence="5" id="KW-0503">Monooxygenase</keyword>
<organism evidence="6 7">
    <name type="scientific">Elysia marginata</name>
    <dbReference type="NCBI Taxonomy" id="1093978"/>
    <lineage>
        <taxon>Eukaryota</taxon>
        <taxon>Metazoa</taxon>
        <taxon>Spiralia</taxon>
        <taxon>Lophotrochozoa</taxon>
        <taxon>Mollusca</taxon>
        <taxon>Gastropoda</taxon>
        <taxon>Heterobranchia</taxon>
        <taxon>Euthyneura</taxon>
        <taxon>Panpulmonata</taxon>
        <taxon>Sacoglossa</taxon>
        <taxon>Placobranchoidea</taxon>
        <taxon>Plakobranchidae</taxon>
        <taxon>Elysia</taxon>
    </lineage>
</organism>
<dbReference type="Gene3D" id="1.10.630.10">
    <property type="entry name" value="Cytochrome P450"/>
    <property type="match status" value="1"/>
</dbReference>
<evidence type="ECO:0000313" key="7">
    <source>
        <dbReference type="Proteomes" id="UP000762676"/>
    </source>
</evidence>
<protein>
    <submittedName>
        <fullName evidence="6">Cytochrome P450 2U1</fullName>
    </submittedName>
</protein>
<comment type="cofactor">
    <cofactor evidence="4">
        <name>heme</name>
        <dbReference type="ChEBI" id="CHEBI:30413"/>
    </cofactor>
</comment>
<proteinExistence type="inferred from homology"/>
<evidence type="ECO:0000256" key="5">
    <source>
        <dbReference type="RuleBase" id="RU000461"/>
    </source>
</evidence>
<dbReference type="InterPro" id="IPR036396">
    <property type="entry name" value="Cyt_P450_sf"/>
</dbReference>
<dbReference type="GO" id="GO:0006082">
    <property type="term" value="P:organic acid metabolic process"/>
    <property type="evidence" value="ECO:0007669"/>
    <property type="project" value="TreeGrafter"/>
</dbReference>
<dbReference type="InterPro" id="IPR002401">
    <property type="entry name" value="Cyt_P450_E_grp-I"/>
</dbReference>
<comment type="similarity">
    <text evidence="1 5">Belongs to the cytochrome P450 family.</text>
</comment>
<dbReference type="GO" id="GO:0016712">
    <property type="term" value="F:oxidoreductase activity, acting on paired donors, with incorporation or reduction of molecular oxygen, reduced flavin or flavoprotein as one donor, and incorporation of one atom of oxygen"/>
    <property type="evidence" value="ECO:0007669"/>
    <property type="project" value="TreeGrafter"/>
</dbReference>
<keyword evidence="2 4" id="KW-0479">Metal-binding</keyword>
<name>A0AAV4GL64_9GAST</name>
<dbReference type="InterPro" id="IPR017972">
    <property type="entry name" value="Cyt_P450_CS"/>
</dbReference>
<evidence type="ECO:0000256" key="1">
    <source>
        <dbReference type="ARBA" id="ARBA00010617"/>
    </source>
</evidence>
<dbReference type="Pfam" id="PF00067">
    <property type="entry name" value="p450"/>
    <property type="match status" value="1"/>
</dbReference>
<dbReference type="InterPro" id="IPR050182">
    <property type="entry name" value="Cytochrome_P450_fam2"/>
</dbReference>
<dbReference type="GO" id="GO:0006805">
    <property type="term" value="P:xenobiotic metabolic process"/>
    <property type="evidence" value="ECO:0007669"/>
    <property type="project" value="TreeGrafter"/>
</dbReference>
<reference evidence="6 7" key="1">
    <citation type="journal article" date="2021" name="Elife">
        <title>Chloroplast acquisition without the gene transfer in kleptoplastic sea slugs, Plakobranchus ocellatus.</title>
        <authorList>
            <person name="Maeda T."/>
            <person name="Takahashi S."/>
            <person name="Yoshida T."/>
            <person name="Shimamura S."/>
            <person name="Takaki Y."/>
            <person name="Nagai Y."/>
            <person name="Toyoda A."/>
            <person name="Suzuki Y."/>
            <person name="Arimoto A."/>
            <person name="Ishii H."/>
            <person name="Satoh N."/>
            <person name="Nishiyama T."/>
            <person name="Hasebe M."/>
            <person name="Maruyama T."/>
            <person name="Minagawa J."/>
            <person name="Obokata J."/>
            <person name="Shigenobu S."/>
        </authorList>
    </citation>
    <scope>NUCLEOTIDE SEQUENCE [LARGE SCALE GENOMIC DNA]</scope>
</reference>
<sequence length="188" mass="21560">MLIFLTRHPEIQQKVFDEIQQTLGDRTRLSILDRQLMPYTQAVLLESQRLGDIAPFSLAHSNFEPVSLNGYTIPAHSVVIPNLHSVLVDPEVWEKPEEFIPERFFDSENKVITKKEFVPFSLGNRICPGKSLGKMELFHFLTAILQDFEILPESSGCLPSLECRLGITRVPVDNKLRFVPRTRNMVSR</sequence>
<dbReference type="PANTHER" id="PTHR24300:SF375">
    <property type="entry name" value="CYTOCHROME P450 FAMILY"/>
    <property type="match status" value="1"/>
</dbReference>
<feature type="binding site" description="axial binding residue" evidence="4">
    <location>
        <position position="127"/>
    </location>
    <ligand>
        <name>heme</name>
        <dbReference type="ChEBI" id="CHEBI:30413"/>
    </ligand>
    <ligandPart>
        <name>Fe</name>
        <dbReference type="ChEBI" id="CHEBI:18248"/>
    </ligandPart>
</feature>
<dbReference type="GO" id="GO:0005737">
    <property type="term" value="C:cytoplasm"/>
    <property type="evidence" value="ECO:0007669"/>
    <property type="project" value="TreeGrafter"/>
</dbReference>
<dbReference type="PANTHER" id="PTHR24300">
    <property type="entry name" value="CYTOCHROME P450 508A4-RELATED"/>
    <property type="match status" value="1"/>
</dbReference>
<dbReference type="EMBL" id="BMAT01012127">
    <property type="protein sequence ID" value="GFR86453.1"/>
    <property type="molecule type" value="Genomic_DNA"/>
</dbReference>
<dbReference type="AlphaFoldDB" id="A0AAV4GL64"/>
<accession>A0AAV4GL64</accession>
<dbReference type="Proteomes" id="UP000762676">
    <property type="component" value="Unassembled WGS sequence"/>
</dbReference>
<dbReference type="InterPro" id="IPR001128">
    <property type="entry name" value="Cyt_P450"/>
</dbReference>
<evidence type="ECO:0000256" key="2">
    <source>
        <dbReference type="ARBA" id="ARBA00022723"/>
    </source>
</evidence>
<dbReference type="PROSITE" id="PS00086">
    <property type="entry name" value="CYTOCHROME_P450"/>
    <property type="match status" value="1"/>
</dbReference>
<keyword evidence="3 4" id="KW-0408">Iron</keyword>
<evidence type="ECO:0000256" key="4">
    <source>
        <dbReference type="PIRSR" id="PIRSR602401-1"/>
    </source>
</evidence>
<evidence type="ECO:0000313" key="6">
    <source>
        <dbReference type="EMBL" id="GFR86453.1"/>
    </source>
</evidence>
<dbReference type="SUPFAM" id="SSF48264">
    <property type="entry name" value="Cytochrome P450"/>
    <property type="match status" value="1"/>
</dbReference>
<keyword evidence="4 5" id="KW-0349">Heme</keyword>
<keyword evidence="7" id="KW-1185">Reference proteome</keyword>
<dbReference type="GO" id="GO:0020037">
    <property type="term" value="F:heme binding"/>
    <property type="evidence" value="ECO:0007669"/>
    <property type="project" value="InterPro"/>
</dbReference>
<dbReference type="PRINTS" id="PR00463">
    <property type="entry name" value="EP450I"/>
</dbReference>
<evidence type="ECO:0000256" key="3">
    <source>
        <dbReference type="ARBA" id="ARBA00023004"/>
    </source>
</evidence>
<keyword evidence="5" id="KW-0560">Oxidoreductase</keyword>
<dbReference type="PRINTS" id="PR00385">
    <property type="entry name" value="P450"/>
</dbReference>
<comment type="caution">
    <text evidence="6">The sequence shown here is derived from an EMBL/GenBank/DDBJ whole genome shotgun (WGS) entry which is preliminary data.</text>
</comment>